<dbReference type="Proteomes" id="UP001209803">
    <property type="component" value="Chromosome"/>
</dbReference>
<evidence type="ECO:0000256" key="2">
    <source>
        <dbReference type="ARBA" id="ARBA00023015"/>
    </source>
</evidence>
<dbReference type="InterPro" id="IPR005119">
    <property type="entry name" value="LysR_subst-bd"/>
</dbReference>
<protein>
    <submittedName>
        <fullName evidence="6">LysR family transcriptional regulator</fullName>
    </submittedName>
</protein>
<feature type="domain" description="HTH lysR-type" evidence="5">
    <location>
        <begin position="1"/>
        <end position="58"/>
    </location>
</feature>
<dbReference type="SUPFAM" id="SSF53850">
    <property type="entry name" value="Periplasmic binding protein-like II"/>
    <property type="match status" value="1"/>
</dbReference>
<dbReference type="Gene3D" id="1.10.10.10">
    <property type="entry name" value="Winged helix-like DNA-binding domain superfamily/Winged helix DNA-binding domain"/>
    <property type="match status" value="1"/>
</dbReference>
<dbReference type="PROSITE" id="PS50931">
    <property type="entry name" value="HTH_LYSR"/>
    <property type="match status" value="1"/>
</dbReference>
<dbReference type="RefSeq" id="WP_173006130.1">
    <property type="nucleotide sequence ID" value="NZ_CP120863.1"/>
</dbReference>
<accession>A0ABY8F2I0</accession>
<name>A0ABY8F2I0_9HYPH</name>
<dbReference type="InterPro" id="IPR036388">
    <property type="entry name" value="WH-like_DNA-bd_sf"/>
</dbReference>
<keyword evidence="3" id="KW-0238">DNA-binding</keyword>
<dbReference type="EMBL" id="CP120863">
    <property type="protein sequence ID" value="WFE88999.1"/>
    <property type="molecule type" value="Genomic_DNA"/>
</dbReference>
<evidence type="ECO:0000313" key="7">
    <source>
        <dbReference type="Proteomes" id="UP001209803"/>
    </source>
</evidence>
<comment type="similarity">
    <text evidence="1">Belongs to the LysR transcriptional regulatory family.</text>
</comment>
<evidence type="ECO:0000313" key="6">
    <source>
        <dbReference type="EMBL" id="WFE88999.1"/>
    </source>
</evidence>
<dbReference type="SUPFAM" id="SSF46785">
    <property type="entry name" value="Winged helix' DNA-binding domain"/>
    <property type="match status" value="1"/>
</dbReference>
<reference evidence="6 7" key="1">
    <citation type="submission" date="2023-03" db="EMBL/GenBank/DDBJ databases">
        <title>Roseibium porphyridii sp. nov. and Roseibium rhodosorbium sp. nov. isolated from marine algae, Porphyridium cruentum and Rhodosorus marinus, respectively.</title>
        <authorList>
            <person name="Lee M.W."/>
            <person name="Choi B.J."/>
            <person name="Lee J.K."/>
            <person name="Choi D.G."/>
            <person name="Baek J.H."/>
            <person name="Bayburt H."/>
            <person name="Kim J.M."/>
            <person name="Han D.M."/>
            <person name="Kim K.H."/>
            <person name="Jeon C.O."/>
        </authorList>
    </citation>
    <scope>NUCLEOTIDE SEQUENCE [LARGE SCALE GENOMIC DNA]</scope>
    <source>
        <strain evidence="6 7">KMA01</strain>
    </source>
</reference>
<proteinExistence type="inferred from homology"/>
<dbReference type="Pfam" id="PF00126">
    <property type="entry name" value="HTH_1"/>
    <property type="match status" value="1"/>
</dbReference>
<dbReference type="Pfam" id="PF03466">
    <property type="entry name" value="LysR_substrate"/>
    <property type="match status" value="1"/>
</dbReference>
<keyword evidence="4" id="KW-0804">Transcription</keyword>
<keyword evidence="7" id="KW-1185">Reference proteome</keyword>
<dbReference type="PANTHER" id="PTHR30419:SF7">
    <property type="entry name" value="HTH-TYPE TRANSCRIPTIONAL REGULATOR TDCA"/>
    <property type="match status" value="1"/>
</dbReference>
<dbReference type="Gene3D" id="3.40.190.10">
    <property type="entry name" value="Periplasmic binding protein-like II"/>
    <property type="match status" value="2"/>
</dbReference>
<evidence type="ECO:0000256" key="3">
    <source>
        <dbReference type="ARBA" id="ARBA00023125"/>
    </source>
</evidence>
<evidence type="ECO:0000256" key="4">
    <source>
        <dbReference type="ARBA" id="ARBA00023163"/>
    </source>
</evidence>
<dbReference type="InterPro" id="IPR036390">
    <property type="entry name" value="WH_DNA-bd_sf"/>
</dbReference>
<sequence>MKPQHVELIVTIAELGSLGAAAARMNKTQPAITKALKAAETELGTPIFFRASYGVVPTREGQLIVDRCRKIFGDIKKLREEVAQIQGDYVGTIDIIVSPLVALKVVPAVLRRFQHRFPNVKIGITGGHAPAAFSPLRRGEADFVLGPSPSPSDLPGLQATQLFSTPVSILTGSQSRYLSVTDPLDLRDGRWIMIGPKERRPVYYEIFERRGVRPPEPFARSDSVLSILSMLEGTDLLCSFPSLPIPELRAKWDIGLVPIEETLPTVSIAITSAKDRILTPAAFAFSDLVLEHCREWN</sequence>
<keyword evidence="2" id="KW-0805">Transcription regulation</keyword>
<dbReference type="InterPro" id="IPR000847">
    <property type="entry name" value="LysR_HTH_N"/>
</dbReference>
<dbReference type="PANTHER" id="PTHR30419">
    <property type="entry name" value="HTH-TYPE TRANSCRIPTIONAL REGULATOR YBHD"/>
    <property type="match status" value="1"/>
</dbReference>
<evidence type="ECO:0000256" key="1">
    <source>
        <dbReference type="ARBA" id="ARBA00009437"/>
    </source>
</evidence>
<organism evidence="6 7">
    <name type="scientific">Roseibium porphyridii</name>
    <dbReference type="NCBI Taxonomy" id="2866279"/>
    <lineage>
        <taxon>Bacteria</taxon>
        <taxon>Pseudomonadati</taxon>
        <taxon>Pseudomonadota</taxon>
        <taxon>Alphaproteobacteria</taxon>
        <taxon>Hyphomicrobiales</taxon>
        <taxon>Stappiaceae</taxon>
        <taxon>Roseibium</taxon>
    </lineage>
</organism>
<gene>
    <name evidence="6" type="ORF">K1718_23005</name>
</gene>
<dbReference type="InterPro" id="IPR050950">
    <property type="entry name" value="HTH-type_LysR_regulators"/>
</dbReference>
<evidence type="ECO:0000259" key="5">
    <source>
        <dbReference type="PROSITE" id="PS50931"/>
    </source>
</evidence>